<reference evidence="13 14" key="1">
    <citation type="submission" date="2024-11" db="EMBL/GenBank/DDBJ databases">
        <title>A near-complete genome assembly of Cinchona calisaya.</title>
        <authorList>
            <person name="Lian D.C."/>
            <person name="Zhao X.W."/>
            <person name="Wei L."/>
        </authorList>
    </citation>
    <scope>NUCLEOTIDE SEQUENCE [LARGE SCALE GENOMIC DNA]</scope>
    <source>
        <tissue evidence="13">Nenye</tissue>
    </source>
</reference>
<evidence type="ECO:0000256" key="6">
    <source>
        <dbReference type="ARBA" id="ARBA00023136"/>
    </source>
</evidence>
<evidence type="ECO:0000259" key="12">
    <source>
        <dbReference type="Pfam" id="PF00060"/>
    </source>
</evidence>
<evidence type="ECO:0000256" key="9">
    <source>
        <dbReference type="ARBA" id="ARBA00023286"/>
    </source>
</evidence>
<evidence type="ECO:0000256" key="2">
    <source>
        <dbReference type="ARBA" id="ARBA00022448"/>
    </source>
</evidence>
<keyword evidence="4 11" id="KW-1133">Transmembrane helix</keyword>
<accession>A0ABD3ANZ4</accession>
<dbReference type="Gene3D" id="1.10.287.70">
    <property type="match status" value="1"/>
</dbReference>
<proteinExistence type="predicted"/>
<evidence type="ECO:0000256" key="11">
    <source>
        <dbReference type="SAM" id="Phobius"/>
    </source>
</evidence>
<comment type="subcellular location">
    <subcellularLocation>
        <location evidence="1">Membrane</location>
        <topology evidence="1">Multi-pass membrane protein</topology>
    </subcellularLocation>
</comment>
<sequence>MEGVLGLRPHVPHSKNIENFKAKWKRNAFLRKPESAVMELNMYGVVLRILEYEETTDTNKITSLQPRPREQHGLFFWFPISIQSFPERNMVANMWSRFLLAVWLFVAYILMQSYTAILSSIFKIGQLHFTFSDGNDKGYNFESFVKDYLINNLKFNESKLKDYTTIEEYCDDI</sequence>
<evidence type="ECO:0000256" key="5">
    <source>
        <dbReference type="ARBA" id="ARBA00023065"/>
    </source>
</evidence>
<dbReference type="Proteomes" id="UP001630127">
    <property type="component" value="Unassembled WGS sequence"/>
</dbReference>
<comment type="caution">
    <text evidence="13">The sequence shown here is derived from an EMBL/GenBank/DDBJ whole genome shotgun (WGS) entry which is preliminary data.</text>
</comment>
<dbReference type="Pfam" id="PF00060">
    <property type="entry name" value="Lig_chan"/>
    <property type="match status" value="1"/>
</dbReference>
<organism evidence="13 14">
    <name type="scientific">Cinchona calisaya</name>
    <dbReference type="NCBI Taxonomy" id="153742"/>
    <lineage>
        <taxon>Eukaryota</taxon>
        <taxon>Viridiplantae</taxon>
        <taxon>Streptophyta</taxon>
        <taxon>Embryophyta</taxon>
        <taxon>Tracheophyta</taxon>
        <taxon>Spermatophyta</taxon>
        <taxon>Magnoliopsida</taxon>
        <taxon>eudicotyledons</taxon>
        <taxon>Gunneridae</taxon>
        <taxon>Pentapetalae</taxon>
        <taxon>asterids</taxon>
        <taxon>lamiids</taxon>
        <taxon>Gentianales</taxon>
        <taxon>Rubiaceae</taxon>
        <taxon>Cinchonoideae</taxon>
        <taxon>Cinchoneae</taxon>
        <taxon>Cinchona</taxon>
    </lineage>
</organism>
<feature type="transmembrane region" description="Helical" evidence="11">
    <location>
        <begin position="98"/>
        <end position="122"/>
    </location>
</feature>
<dbReference type="InterPro" id="IPR015683">
    <property type="entry name" value="Ionotropic_Glu_rcpt"/>
</dbReference>
<dbReference type="GO" id="GO:0034220">
    <property type="term" value="P:monoatomic ion transmembrane transport"/>
    <property type="evidence" value="ECO:0007669"/>
    <property type="project" value="UniProtKB-KW"/>
</dbReference>
<keyword evidence="8" id="KW-0325">Glycoprotein</keyword>
<dbReference type="EMBL" id="JBJUIK010000003">
    <property type="protein sequence ID" value="KAL3532903.1"/>
    <property type="molecule type" value="Genomic_DNA"/>
</dbReference>
<dbReference type="AlphaFoldDB" id="A0ABD3ANZ4"/>
<keyword evidence="7" id="KW-0675">Receptor</keyword>
<keyword evidence="6 11" id="KW-0472">Membrane</keyword>
<gene>
    <name evidence="13" type="ORF">ACH5RR_006424</name>
</gene>
<evidence type="ECO:0000256" key="4">
    <source>
        <dbReference type="ARBA" id="ARBA00022989"/>
    </source>
</evidence>
<keyword evidence="14" id="KW-1185">Reference proteome</keyword>
<evidence type="ECO:0000256" key="10">
    <source>
        <dbReference type="ARBA" id="ARBA00023303"/>
    </source>
</evidence>
<evidence type="ECO:0000256" key="3">
    <source>
        <dbReference type="ARBA" id="ARBA00022692"/>
    </source>
</evidence>
<evidence type="ECO:0000256" key="7">
    <source>
        <dbReference type="ARBA" id="ARBA00023170"/>
    </source>
</evidence>
<dbReference type="GO" id="GO:0016020">
    <property type="term" value="C:membrane"/>
    <property type="evidence" value="ECO:0007669"/>
    <property type="project" value="UniProtKB-SubCell"/>
</dbReference>
<protein>
    <recommendedName>
        <fullName evidence="12">Ionotropic glutamate receptor C-terminal domain-containing protein</fullName>
    </recommendedName>
</protein>
<dbReference type="PANTHER" id="PTHR18966">
    <property type="entry name" value="IONOTROPIC GLUTAMATE RECEPTOR"/>
    <property type="match status" value="1"/>
</dbReference>
<name>A0ABD3ANZ4_9GENT</name>
<keyword evidence="5" id="KW-0406">Ion transport</keyword>
<dbReference type="InterPro" id="IPR001320">
    <property type="entry name" value="Iontro_rcpt_C"/>
</dbReference>
<keyword evidence="2" id="KW-0813">Transport</keyword>
<evidence type="ECO:0000313" key="13">
    <source>
        <dbReference type="EMBL" id="KAL3532903.1"/>
    </source>
</evidence>
<keyword evidence="3 11" id="KW-0812">Transmembrane</keyword>
<evidence type="ECO:0000256" key="8">
    <source>
        <dbReference type="ARBA" id="ARBA00023180"/>
    </source>
</evidence>
<evidence type="ECO:0000256" key="1">
    <source>
        <dbReference type="ARBA" id="ARBA00004141"/>
    </source>
</evidence>
<feature type="domain" description="Ionotropic glutamate receptor C-terminal" evidence="12">
    <location>
        <begin position="41"/>
        <end position="133"/>
    </location>
</feature>
<evidence type="ECO:0000313" key="14">
    <source>
        <dbReference type="Proteomes" id="UP001630127"/>
    </source>
</evidence>
<keyword evidence="10" id="KW-0407">Ion channel</keyword>
<keyword evidence="9" id="KW-1071">Ligand-gated ion channel</keyword>